<reference evidence="1 2" key="1">
    <citation type="submission" date="2018-08" db="EMBL/GenBank/DDBJ databases">
        <title>Recombination of ecologically and evolutionarily significant loci maintains genetic cohesion in the Pseudomonas syringae species complex.</title>
        <authorList>
            <person name="Dillon M."/>
            <person name="Thakur S."/>
            <person name="Almeida R.N.D."/>
            <person name="Weir B.S."/>
            <person name="Guttman D.S."/>
        </authorList>
    </citation>
    <scope>NUCLEOTIDE SEQUENCE [LARGE SCALE GENOMIC DNA]</scope>
    <source>
        <strain evidence="1 2">ICMP 3706</strain>
    </source>
</reference>
<name>A0A3M4ADL7_9PSED</name>
<organism evidence="1 2">
    <name type="scientific">Pseudomonas syringae pv. persicae</name>
    <dbReference type="NCBI Taxonomy" id="237306"/>
    <lineage>
        <taxon>Bacteria</taxon>
        <taxon>Pseudomonadati</taxon>
        <taxon>Pseudomonadota</taxon>
        <taxon>Gammaproteobacteria</taxon>
        <taxon>Pseudomonadales</taxon>
        <taxon>Pseudomonadaceae</taxon>
        <taxon>Pseudomonas</taxon>
    </lineage>
</organism>
<dbReference type="Proteomes" id="UP000281604">
    <property type="component" value="Unassembled WGS sequence"/>
</dbReference>
<comment type="caution">
    <text evidence="1">The sequence shown here is derived from an EMBL/GenBank/DDBJ whole genome shotgun (WGS) entry which is preliminary data.</text>
</comment>
<protein>
    <submittedName>
        <fullName evidence="1">Uncharacterized protein</fullName>
    </submittedName>
</protein>
<dbReference type="AlphaFoldDB" id="A0A3M4ADL7"/>
<proteinExistence type="predicted"/>
<gene>
    <name evidence="1" type="ORF">ALQ30_02136</name>
</gene>
<sequence length="105" mass="11679">MPMIKVIHHSEVEALLSMAQEAGLELTGLSVYCRDLGLRPAELLNALSIEVARRFVLGEMPYEVGDDMMNGLFTAIFDVGMEEAMPQPAFNIYLAFDEGEYQHLG</sequence>
<dbReference type="EMBL" id="RBQE01000332">
    <property type="protein sequence ID" value="RMP04336.1"/>
    <property type="molecule type" value="Genomic_DNA"/>
</dbReference>
<evidence type="ECO:0000313" key="2">
    <source>
        <dbReference type="Proteomes" id="UP000281604"/>
    </source>
</evidence>
<evidence type="ECO:0000313" key="1">
    <source>
        <dbReference type="EMBL" id="RMP04336.1"/>
    </source>
</evidence>
<accession>A0A3M4ADL7</accession>